<dbReference type="PANTHER" id="PTHR15131">
    <property type="entry name" value="SMALL NUCLEAR RNA ACTIVATING COMPLEX, POLYPEPTIDE 1"/>
    <property type="match status" value="1"/>
</dbReference>
<evidence type="ECO:0000313" key="3">
    <source>
        <dbReference type="RefSeq" id="XP_030628536.1"/>
    </source>
</evidence>
<accession>A0A6J2VBG5</accession>
<dbReference type="RefSeq" id="XP_030628536.1">
    <property type="nucleotide sequence ID" value="XM_030772676.1"/>
</dbReference>
<reference evidence="3" key="1">
    <citation type="submission" date="2025-08" db="UniProtKB">
        <authorList>
            <consortium name="RefSeq"/>
        </authorList>
    </citation>
    <scope>IDENTIFICATION</scope>
</reference>
<dbReference type="InterPro" id="IPR019188">
    <property type="entry name" value="SNAPC1"/>
</dbReference>
<dbReference type="GeneID" id="115810686"/>
<name>A0A6J2VBG5_CHACN</name>
<organism evidence="2 3">
    <name type="scientific">Chanos chanos</name>
    <name type="common">Milkfish</name>
    <name type="synonym">Mugil chanos</name>
    <dbReference type="NCBI Taxonomy" id="29144"/>
    <lineage>
        <taxon>Eukaryota</taxon>
        <taxon>Metazoa</taxon>
        <taxon>Chordata</taxon>
        <taxon>Craniata</taxon>
        <taxon>Vertebrata</taxon>
        <taxon>Euteleostomi</taxon>
        <taxon>Actinopterygii</taxon>
        <taxon>Neopterygii</taxon>
        <taxon>Teleostei</taxon>
        <taxon>Ostariophysi</taxon>
        <taxon>Gonorynchiformes</taxon>
        <taxon>Chanidae</taxon>
        <taxon>Chanos</taxon>
    </lineage>
</organism>
<sequence length="363" mass="42598">MDHFKRPLKTDIEEILSRFQDTASVRFEEFLTIWRGMNFPIIFNGKLEPYEKSTFSRLVFTTAAPYFFPPYTFQIRVGGLYLLYGLYHSQLATPKEKIWLALSDWEHVKRFQQDAADAQHYDVVYVLRKLLAEKAFYFTAMPKPLYFRVRRKQEESEQKMCEEFIDRPSRPQELISAEMLEELANVHEHYERLKMGISAASGQSSSDLALIRQNLAPRLRNAMLSFHSWQKNHMENENCNTAVERSTSERNSKVEESSRRAQLLASIKSKSYGQLVEASKSRRHRQAEMVTATSDAESTHRTSGFKRRALSLKERTKTRLMAQGNVKEEVLKMTRLWRLSAVEDERTEEKKKRKFAWKVESEA</sequence>
<feature type="compositionally biased region" description="Basic and acidic residues" evidence="1">
    <location>
        <begin position="246"/>
        <end position="259"/>
    </location>
</feature>
<keyword evidence="2" id="KW-1185">Reference proteome</keyword>
<dbReference type="AlphaFoldDB" id="A0A6J2VBG5"/>
<dbReference type="CTD" id="393224"/>
<dbReference type="Pfam" id="PF09808">
    <property type="entry name" value="SNAPC1"/>
    <property type="match status" value="1"/>
</dbReference>
<feature type="region of interest" description="Disordered" evidence="1">
    <location>
        <begin position="240"/>
        <end position="259"/>
    </location>
</feature>
<dbReference type="FunCoup" id="A0A6J2VBG5">
    <property type="interactions" value="585"/>
</dbReference>
<dbReference type="GO" id="GO:0043565">
    <property type="term" value="F:sequence-specific DNA binding"/>
    <property type="evidence" value="ECO:0007669"/>
    <property type="project" value="TreeGrafter"/>
</dbReference>
<dbReference type="GO" id="GO:0042796">
    <property type="term" value="P:snRNA transcription by RNA polymerase III"/>
    <property type="evidence" value="ECO:0007669"/>
    <property type="project" value="TreeGrafter"/>
</dbReference>
<gene>
    <name evidence="3" type="primary">snapc1b</name>
</gene>
<feature type="region of interest" description="Disordered" evidence="1">
    <location>
        <begin position="275"/>
        <end position="306"/>
    </location>
</feature>
<evidence type="ECO:0000256" key="1">
    <source>
        <dbReference type="SAM" id="MobiDB-lite"/>
    </source>
</evidence>
<proteinExistence type="predicted"/>
<evidence type="ECO:0000313" key="2">
    <source>
        <dbReference type="Proteomes" id="UP000504632"/>
    </source>
</evidence>
<dbReference type="GO" id="GO:0019185">
    <property type="term" value="C:snRNA-activating protein complex"/>
    <property type="evidence" value="ECO:0007669"/>
    <property type="project" value="TreeGrafter"/>
</dbReference>
<dbReference type="InParanoid" id="A0A6J2VBG5"/>
<dbReference type="GO" id="GO:0042795">
    <property type="term" value="P:snRNA transcription by RNA polymerase II"/>
    <property type="evidence" value="ECO:0007669"/>
    <property type="project" value="TreeGrafter"/>
</dbReference>
<dbReference type="Proteomes" id="UP000504632">
    <property type="component" value="Chromosome 4"/>
</dbReference>
<dbReference type="OrthoDB" id="20127at2759"/>
<feature type="region of interest" description="Disordered" evidence="1">
    <location>
        <begin position="343"/>
        <end position="363"/>
    </location>
</feature>
<protein>
    <submittedName>
        <fullName evidence="3">snRNA-activating protein complex subunit 1b</fullName>
    </submittedName>
</protein>
<dbReference type="PANTHER" id="PTHR15131:SF3">
    <property type="entry name" value="SNRNA-ACTIVATING PROTEIN COMPLEX SUBUNIT 1"/>
    <property type="match status" value="1"/>
</dbReference>